<gene>
    <name evidence="2" type="ORF">MDA_GLEAN10000645</name>
</gene>
<keyword evidence="3" id="KW-1185">Reference proteome</keyword>
<feature type="compositionally biased region" description="Low complexity" evidence="1">
    <location>
        <begin position="18"/>
        <end position="32"/>
    </location>
</feature>
<organism evidence="2 3">
    <name type="scientific">Myotis davidii</name>
    <name type="common">David's myotis</name>
    <dbReference type="NCBI Taxonomy" id="225400"/>
    <lineage>
        <taxon>Eukaryota</taxon>
        <taxon>Metazoa</taxon>
        <taxon>Chordata</taxon>
        <taxon>Craniata</taxon>
        <taxon>Vertebrata</taxon>
        <taxon>Euteleostomi</taxon>
        <taxon>Mammalia</taxon>
        <taxon>Eutheria</taxon>
        <taxon>Laurasiatheria</taxon>
        <taxon>Chiroptera</taxon>
        <taxon>Yangochiroptera</taxon>
        <taxon>Vespertilionidae</taxon>
        <taxon>Myotis</taxon>
    </lineage>
</organism>
<accession>L5LLP1</accession>
<protein>
    <submittedName>
        <fullName evidence="2">Nucleus accumbens-associated protein 1</fullName>
    </submittedName>
</protein>
<sequence>MGKPEPAMMGAEHSFETASHAGEAGPSAEASSNPHQALHEAVTLSLLSPTHHLGHELLSVPPQDPQGVLHAPAPRRPRPTPDPNPRGLGEVRALRGLLSRTGSGSTRSAL</sequence>
<dbReference type="AlphaFoldDB" id="L5LLP1"/>
<feature type="compositionally biased region" description="Polar residues" evidence="1">
    <location>
        <begin position="100"/>
        <end position="110"/>
    </location>
</feature>
<dbReference type="Proteomes" id="UP000010556">
    <property type="component" value="Unassembled WGS sequence"/>
</dbReference>
<evidence type="ECO:0000313" key="2">
    <source>
        <dbReference type="EMBL" id="ELK26911.1"/>
    </source>
</evidence>
<name>L5LLP1_MYODS</name>
<evidence type="ECO:0000313" key="3">
    <source>
        <dbReference type="Proteomes" id="UP000010556"/>
    </source>
</evidence>
<feature type="region of interest" description="Disordered" evidence="1">
    <location>
        <begin position="1"/>
        <end position="110"/>
    </location>
</feature>
<proteinExistence type="predicted"/>
<dbReference type="EMBL" id="KB110632">
    <property type="protein sequence ID" value="ELK26911.1"/>
    <property type="molecule type" value="Genomic_DNA"/>
</dbReference>
<evidence type="ECO:0000256" key="1">
    <source>
        <dbReference type="SAM" id="MobiDB-lite"/>
    </source>
</evidence>
<reference evidence="3" key="1">
    <citation type="journal article" date="2013" name="Science">
        <title>Comparative analysis of bat genomes provides insight into the evolution of flight and immunity.</title>
        <authorList>
            <person name="Zhang G."/>
            <person name="Cowled C."/>
            <person name="Shi Z."/>
            <person name="Huang Z."/>
            <person name="Bishop-Lilly K.A."/>
            <person name="Fang X."/>
            <person name="Wynne J.W."/>
            <person name="Xiong Z."/>
            <person name="Baker M.L."/>
            <person name="Zhao W."/>
            <person name="Tachedjian M."/>
            <person name="Zhu Y."/>
            <person name="Zhou P."/>
            <person name="Jiang X."/>
            <person name="Ng J."/>
            <person name="Yang L."/>
            <person name="Wu L."/>
            <person name="Xiao J."/>
            <person name="Feng Y."/>
            <person name="Chen Y."/>
            <person name="Sun X."/>
            <person name="Zhang Y."/>
            <person name="Marsh G.A."/>
            <person name="Crameri G."/>
            <person name="Broder C.C."/>
            <person name="Frey K.G."/>
            <person name="Wang L.F."/>
            <person name="Wang J."/>
        </authorList>
    </citation>
    <scope>NUCLEOTIDE SEQUENCE [LARGE SCALE GENOMIC DNA]</scope>
</reference>